<dbReference type="InterPro" id="IPR036192">
    <property type="entry name" value="Cell_div_ZapA-like_sf"/>
</dbReference>
<proteinExistence type="predicted"/>
<organism evidence="1 2">
    <name type="scientific">Candidatus Cryptobacteroides gallistercoris</name>
    <dbReference type="NCBI Taxonomy" id="2840765"/>
    <lineage>
        <taxon>Bacteria</taxon>
        <taxon>Pseudomonadati</taxon>
        <taxon>Bacteroidota</taxon>
        <taxon>Bacteroidia</taxon>
        <taxon>Bacteroidales</taxon>
        <taxon>Candidatus Cryptobacteroides</taxon>
    </lineage>
</organism>
<comment type="caution">
    <text evidence="1">The sequence shown here is derived from an EMBL/GenBank/DDBJ whole genome shotgun (WGS) entry which is preliminary data.</text>
</comment>
<dbReference type="SUPFAM" id="SSF102829">
    <property type="entry name" value="Cell division protein ZapA-like"/>
    <property type="match status" value="1"/>
</dbReference>
<reference evidence="1" key="2">
    <citation type="journal article" date="2021" name="PeerJ">
        <title>Extensive microbial diversity within the chicken gut microbiome revealed by metagenomics and culture.</title>
        <authorList>
            <person name="Gilroy R."/>
            <person name="Ravi A."/>
            <person name="Getino M."/>
            <person name="Pursley I."/>
            <person name="Horton D.L."/>
            <person name="Alikhan N.F."/>
            <person name="Baker D."/>
            <person name="Gharbi K."/>
            <person name="Hall N."/>
            <person name="Watson M."/>
            <person name="Adriaenssens E.M."/>
            <person name="Foster-Nyarko E."/>
            <person name="Jarju S."/>
            <person name="Secka A."/>
            <person name="Antonio M."/>
            <person name="Oren A."/>
            <person name="Chaudhuri R.R."/>
            <person name="La Ragione R."/>
            <person name="Hildebrand F."/>
            <person name="Pallen M.J."/>
        </authorList>
    </citation>
    <scope>NUCLEOTIDE SEQUENCE</scope>
    <source>
        <strain evidence="1">F1-3629</strain>
    </source>
</reference>
<dbReference type="InterPro" id="IPR007838">
    <property type="entry name" value="Cell_div_ZapA-like"/>
</dbReference>
<protein>
    <submittedName>
        <fullName evidence="1">Cell division protein ZapA</fullName>
    </submittedName>
</protein>
<evidence type="ECO:0000313" key="2">
    <source>
        <dbReference type="Proteomes" id="UP000771749"/>
    </source>
</evidence>
<sequence length="99" mass="11236">MKRNITIKVAGQEYELTAESPEHESILRDAAKIVNRQVDKVSSGVLTGKDSLEIIVMAAFTISTGYVMQNRLLKKTEEEETRLHKEIEGYLDNIDKISR</sequence>
<keyword evidence="1" id="KW-0132">Cell division</keyword>
<reference evidence="1" key="1">
    <citation type="submission" date="2020-10" db="EMBL/GenBank/DDBJ databases">
        <authorList>
            <person name="Gilroy R."/>
        </authorList>
    </citation>
    <scope>NUCLEOTIDE SEQUENCE</scope>
    <source>
        <strain evidence="1">F1-3629</strain>
    </source>
</reference>
<dbReference type="AlphaFoldDB" id="A0A940DND2"/>
<keyword evidence="1" id="KW-0131">Cell cycle</keyword>
<gene>
    <name evidence="1" type="ORF">IAC07_04715</name>
</gene>
<dbReference type="EMBL" id="JADIMJ010000069">
    <property type="protein sequence ID" value="MBO8454009.1"/>
    <property type="molecule type" value="Genomic_DNA"/>
</dbReference>
<dbReference type="GO" id="GO:0051301">
    <property type="term" value="P:cell division"/>
    <property type="evidence" value="ECO:0007669"/>
    <property type="project" value="UniProtKB-KW"/>
</dbReference>
<dbReference type="Proteomes" id="UP000771749">
    <property type="component" value="Unassembled WGS sequence"/>
</dbReference>
<evidence type="ECO:0000313" key="1">
    <source>
        <dbReference type="EMBL" id="MBO8454009.1"/>
    </source>
</evidence>
<name>A0A940DND2_9BACT</name>
<dbReference type="Pfam" id="PF05164">
    <property type="entry name" value="ZapA"/>
    <property type="match status" value="1"/>
</dbReference>
<accession>A0A940DND2</accession>